<evidence type="ECO:0000256" key="4">
    <source>
        <dbReference type="ARBA" id="ARBA00023136"/>
    </source>
</evidence>
<dbReference type="Proteomes" id="UP001199631">
    <property type="component" value="Unassembled WGS sequence"/>
</dbReference>
<comment type="caution">
    <text evidence="6">The sequence shown here is derived from an EMBL/GenBank/DDBJ whole genome shotgun (WGS) entry which is preliminary data.</text>
</comment>
<gene>
    <name evidence="6" type="ORF">K3T81_07325</name>
</gene>
<dbReference type="InterPro" id="IPR006479">
    <property type="entry name" value="Holin"/>
</dbReference>
<feature type="transmembrane region" description="Helical" evidence="5">
    <location>
        <begin position="7"/>
        <end position="25"/>
    </location>
</feature>
<evidence type="ECO:0000313" key="6">
    <source>
        <dbReference type="EMBL" id="MCG3418955.1"/>
    </source>
</evidence>
<dbReference type="AlphaFoldDB" id="A0AAW5B4I8"/>
<evidence type="ECO:0000313" key="7">
    <source>
        <dbReference type="Proteomes" id="UP001199631"/>
    </source>
</evidence>
<keyword evidence="2 5" id="KW-0812">Transmembrane</keyword>
<dbReference type="RefSeq" id="WP_238019105.1">
    <property type="nucleotide sequence ID" value="NZ_JAIFZM010000005.1"/>
</dbReference>
<organism evidence="6 7">
    <name type="scientific">Oceanobacillus jordanicus</name>
    <dbReference type="NCBI Taxonomy" id="2867266"/>
    <lineage>
        <taxon>Bacteria</taxon>
        <taxon>Bacillati</taxon>
        <taxon>Bacillota</taxon>
        <taxon>Bacilli</taxon>
        <taxon>Bacillales</taxon>
        <taxon>Bacillaceae</taxon>
        <taxon>Oceanobacillus</taxon>
    </lineage>
</organism>
<name>A0AAW5B4I8_9BACI</name>
<feature type="transmembrane region" description="Helical" evidence="5">
    <location>
        <begin position="37"/>
        <end position="55"/>
    </location>
</feature>
<reference evidence="6 7" key="1">
    <citation type="journal article" date="2022" name="Evol. Bioinform. Online">
        <title>Draft Genome Sequence of Oceanobacillus jordanicus Strain GSFE11, a Halotolerant Plant Growth-Promoting Bacterial Endophyte Isolated From the Jordan Valley.</title>
        <authorList>
            <person name="Alhindi T."/>
            <person name="Albdaiwi R."/>
        </authorList>
    </citation>
    <scope>NUCLEOTIDE SEQUENCE [LARGE SCALE GENOMIC DNA]</scope>
    <source>
        <strain evidence="6 7">GSFE11</strain>
    </source>
</reference>
<dbReference type="EMBL" id="JAIFZM010000005">
    <property type="protein sequence ID" value="MCG3418955.1"/>
    <property type="molecule type" value="Genomic_DNA"/>
</dbReference>
<dbReference type="Pfam" id="PF04688">
    <property type="entry name" value="Holin_SPP1"/>
    <property type="match status" value="1"/>
</dbReference>
<keyword evidence="3 5" id="KW-1133">Transmembrane helix</keyword>
<dbReference type="NCBIfam" id="TIGR01592">
    <property type="entry name" value="holin_SPP1"/>
    <property type="match status" value="1"/>
</dbReference>
<evidence type="ECO:0000256" key="5">
    <source>
        <dbReference type="SAM" id="Phobius"/>
    </source>
</evidence>
<evidence type="ECO:0000256" key="3">
    <source>
        <dbReference type="ARBA" id="ARBA00022989"/>
    </source>
</evidence>
<protein>
    <submittedName>
        <fullName evidence="6">Phage holin</fullName>
    </submittedName>
</protein>
<evidence type="ECO:0000256" key="2">
    <source>
        <dbReference type="ARBA" id="ARBA00022692"/>
    </source>
</evidence>
<dbReference type="GO" id="GO:0016020">
    <property type="term" value="C:membrane"/>
    <property type="evidence" value="ECO:0007669"/>
    <property type="project" value="UniProtKB-SubCell"/>
</dbReference>
<sequence>MDKGTIVRTVALAIAWINALLAQYGLQPIPVLDEETIAYGLAFLASLWTWFKNNYITLKGKQQKKVLQRNNLTK</sequence>
<evidence type="ECO:0000256" key="1">
    <source>
        <dbReference type="ARBA" id="ARBA00004370"/>
    </source>
</evidence>
<keyword evidence="4 5" id="KW-0472">Membrane</keyword>
<keyword evidence="7" id="KW-1185">Reference proteome</keyword>
<comment type="subcellular location">
    <subcellularLocation>
        <location evidence="1">Membrane</location>
    </subcellularLocation>
</comment>
<accession>A0AAW5B4I8</accession>
<proteinExistence type="predicted"/>